<dbReference type="GeneID" id="52036676"/>
<dbReference type="AlphaFoldDB" id="A0AAX2UK39"/>
<reference evidence="1 3" key="1">
    <citation type="submission" date="2019-05" db="EMBL/GenBank/DDBJ databases">
        <title>Draft genomes of eight strains of Campylobacter helveticus isolated from cats and a dog in New Zealand.</title>
        <authorList>
            <person name="Bojanic K."/>
            <person name="Midwinter A.C."/>
            <person name="Biggs P.J."/>
            <person name="Acke E."/>
            <person name="Cornelius A.J."/>
            <person name="Marshall J.C."/>
        </authorList>
    </citation>
    <scope>NUCLEOTIDE SEQUENCE [LARGE SCALE GENOMIC DNA]</scope>
    <source>
        <strain evidence="1 3">ACP123b</strain>
    </source>
</reference>
<dbReference type="Proteomes" id="UP000306813">
    <property type="component" value="Unassembled WGS sequence"/>
</dbReference>
<protein>
    <submittedName>
        <fullName evidence="1">Uncharacterized protein</fullName>
    </submittedName>
</protein>
<sequence length="82" mass="9748">MQIDVGQLFNHFQQEKSTKFLCLYTSDLKFDTLHYQYARNYGDDNSNKEVFKIWNDTYAKKLKKSESLNIKSNITELLSTEK</sequence>
<reference evidence="2 4" key="2">
    <citation type="submission" date="2019-08" db="EMBL/GenBank/DDBJ databases">
        <title>Rapid identification of Enteric Bacteria from Whole Genome Sequences (WGS) using Average Nucleotide Identity (ANI).</title>
        <authorList>
            <person name="Lane C."/>
        </authorList>
    </citation>
    <scope>NUCLEOTIDE SEQUENCE [LARGE SCALE GENOMIC DNA]</scope>
    <source>
        <strain evidence="2 4">D4984</strain>
    </source>
</reference>
<evidence type="ECO:0000313" key="2">
    <source>
        <dbReference type="EMBL" id="TXK56466.1"/>
    </source>
</evidence>
<proteinExistence type="predicted"/>
<dbReference type="RefSeq" id="WP_082199619.1">
    <property type="nucleotide sequence ID" value="NZ_CP020478.1"/>
</dbReference>
<keyword evidence="4" id="KW-1185">Reference proteome</keyword>
<evidence type="ECO:0000313" key="1">
    <source>
        <dbReference type="EMBL" id="TNB56648.1"/>
    </source>
</evidence>
<dbReference type="EMBL" id="VDBS01000052">
    <property type="protein sequence ID" value="TNB56648.1"/>
    <property type="molecule type" value="Genomic_DNA"/>
</dbReference>
<gene>
    <name evidence="1" type="ORF">FDW42_06855</name>
    <name evidence="2" type="ORF">FVD16_07135</name>
</gene>
<dbReference type="EMBL" id="VRMA01000055">
    <property type="protein sequence ID" value="TXK56466.1"/>
    <property type="molecule type" value="Genomic_DNA"/>
</dbReference>
<organism evidence="1 3">
    <name type="scientific">Campylobacter helveticus</name>
    <dbReference type="NCBI Taxonomy" id="28898"/>
    <lineage>
        <taxon>Bacteria</taxon>
        <taxon>Pseudomonadati</taxon>
        <taxon>Campylobacterota</taxon>
        <taxon>Epsilonproteobacteria</taxon>
        <taxon>Campylobacterales</taxon>
        <taxon>Campylobacteraceae</taxon>
        <taxon>Campylobacter</taxon>
    </lineage>
</organism>
<evidence type="ECO:0000313" key="3">
    <source>
        <dbReference type="Proteomes" id="UP000306813"/>
    </source>
</evidence>
<evidence type="ECO:0000313" key="4">
    <source>
        <dbReference type="Proteomes" id="UP000321317"/>
    </source>
</evidence>
<dbReference type="Proteomes" id="UP000321317">
    <property type="component" value="Unassembled WGS sequence"/>
</dbReference>
<accession>A0AAX2UK39</accession>
<comment type="caution">
    <text evidence="1">The sequence shown here is derived from an EMBL/GenBank/DDBJ whole genome shotgun (WGS) entry which is preliminary data.</text>
</comment>
<name>A0AAX2UK39_9BACT</name>